<evidence type="ECO:0000313" key="1">
    <source>
        <dbReference type="EMBL" id="RPA76143.1"/>
    </source>
</evidence>
<name>A0A3N4HQN1_ASCIM</name>
<protein>
    <submittedName>
        <fullName evidence="1">Uncharacterized protein</fullName>
    </submittedName>
</protein>
<keyword evidence="2" id="KW-1185">Reference proteome</keyword>
<dbReference type="Proteomes" id="UP000275078">
    <property type="component" value="Unassembled WGS sequence"/>
</dbReference>
<dbReference type="EMBL" id="ML119750">
    <property type="protein sequence ID" value="RPA76143.1"/>
    <property type="molecule type" value="Genomic_DNA"/>
</dbReference>
<accession>A0A3N4HQN1</accession>
<reference evidence="1 2" key="1">
    <citation type="journal article" date="2018" name="Nat. Ecol. Evol.">
        <title>Pezizomycetes genomes reveal the molecular basis of ectomycorrhizal truffle lifestyle.</title>
        <authorList>
            <person name="Murat C."/>
            <person name="Payen T."/>
            <person name="Noel B."/>
            <person name="Kuo A."/>
            <person name="Morin E."/>
            <person name="Chen J."/>
            <person name="Kohler A."/>
            <person name="Krizsan K."/>
            <person name="Balestrini R."/>
            <person name="Da Silva C."/>
            <person name="Montanini B."/>
            <person name="Hainaut M."/>
            <person name="Levati E."/>
            <person name="Barry K.W."/>
            <person name="Belfiori B."/>
            <person name="Cichocki N."/>
            <person name="Clum A."/>
            <person name="Dockter R.B."/>
            <person name="Fauchery L."/>
            <person name="Guy J."/>
            <person name="Iotti M."/>
            <person name="Le Tacon F."/>
            <person name="Lindquist E.A."/>
            <person name="Lipzen A."/>
            <person name="Malagnac F."/>
            <person name="Mello A."/>
            <person name="Molinier V."/>
            <person name="Miyauchi S."/>
            <person name="Poulain J."/>
            <person name="Riccioni C."/>
            <person name="Rubini A."/>
            <person name="Sitrit Y."/>
            <person name="Splivallo R."/>
            <person name="Traeger S."/>
            <person name="Wang M."/>
            <person name="Zifcakova L."/>
            <person name="Wipf D."/>
            <person name="Zambonelli A."/>
            <person name="Paolocci F."/>
            <person name="Nowrousian M."/>
            <person name="Ottonello S."/>
            <person name="Baldrian P."/>
            <person name="Spatafora J.W."/>
            <person name="Henrissat B."/>
            <person name="Nagy L.G."/>
            <person name="Aury J.M."/>
            <person name="Wincker P."/>
            <person name="Grigoriev I.V."/>
            <person name="Bonfante P."/>
            <person name="Martin F.M."/>
        </authorList>
    </citation>
    <scope>NUCLEOTIDE SEQUENCE [LARGE SCALE GENOMIC DNA]</scope>
    <source>
        <strain evidence="1 2">RN42</strain>
    </source>
</reference>
<gene>
    <name evidence="1" type="ORF">BJ508DRAFT_331428</name>
</gene>
<organism evidence="1 2">
    <name type="scientific">Ascobolus immersus RN42</name>
    <dbReference type="NCBI Taxonomy" id="1160509"/>
    <lineage>
        <taxon>Eukaryota</taxon>
        <taxon>Fungi</taxon>
        <taxon>Dikarya</taxon>
        <taxon>Ascomycota</taxon>
        <taxon>Pezizomycotina</taxon>
        <taxon>Pezizomycetes</taxon>
        <taxon>Pezizales</taxon>
        <taxon>Ascobolaceae</taxon>
        <taxon>Ascobolus</taxon>
    </lineage>
</organism>
<sequence>MSSSYNTLPPELRIEIFCNLTTTTDGTNFRNLDRTHRQIISDRLYRKQFLTVKEEQLLAYFSGGIFEEGTFHLLHYNGFDKEELNIWYRLRDKRTLSTLQEQRLALSMIEEMIYTEDGYGEIQQERERSEVARIVAFVLADNFGCVPKHTDSVLPQQDISLMSARFQQERDEIKRCFLKLHNAFSRRAAEPEFGSSSMRTMALDLISVWIEAEGQDGMRMVGKDRVPYFIMEDAGMPGQGGWWELFLDAIYRTIEFLKYLERAYNYYRGTSL</sequence>
<proteinExistence type="predicted"/>
<dbReference type="AlphaFoldDB" id="A0A3N4HQN1"/>
<evidence type="ECO:0000313" key="2">
    <source>
        <dbReference type="Proteomes" id="UP000275078"/>
    </source>
</evidence>